<dbReference type="PANTHER" id="PTHR34825">
    <property type="entry name" value="CONSERVED PROTEIN, WITH A WEAK D-GALACTARATE DEHYDRATASE/ALTRONATE HYDROLASE DOMAIN"/>
    <property type="match status" value="1"/>
</dbReference>
<proteinExistence type="predicted"/>
<evidence type="ECO:0000313" key="4">
    <source>
        <dbReference type="Proteomes" id="UP001175227"/>
    </source>
</evidence>
<name>A0AA39NNH9_9AGAR</name>
<feature type="domain" description="AAA-ATPase-like" evidence="2">
    <location>
        <begin position="170"/>
        <end position="352"/>
    </location>
</feature>
<feature type="compositionally biased region" description="Low complexity" evidence="1">
    <location>
        <begin position="118"/>
        <end position="136"/>
    </location>
</feature>
<organism evidence="3 4">
    <name type="scientific">Armillaria novae-zelandiae</name>
    <dbReference type="NCBI Taxonomy" id="153914"/>
    <lineage>
        <taxon>Eukaryota</taxon>
        <taxon>Fungi</taxon>
        <taxon>Dikarya</taxon>
        <taxon>Basidiomycota</taxon>
        <taxon>Agaricomycotina</taxon>
        <taxon>Agaricomycetes</taxon>
        <taxon>Agaricomycetidae</taxon>
        <taxon>Agaricales</taxon>
        <taxon>Marasmiineae</taxon>
        <taxon>Physalacriaceae</taxon>
        <taxon>Armillaria</taxon>
    </lineage>
</organism>
<accession>A0AA39NNH9</accession>
<feature type="region of interest" description="Disordered" evidence="1">
    <location>
        <begin position="98"/>
        <end position="140"/>
    </location>
</feature>
<dbReference type="AlphaFoldDB" id="A0AA39NNH9"/>
<reference evidence="3" key="1">
    <citation type="submission" date="2023-06" db="EMBL/GenBank/DDBJ databases">
        <authorList>
            <consortium name="Lawrence Berkeley National Laboratory"/>
            <person name="Ahrendt S."/>
            <person name="Sahu N."/>
            <person name="Indic B."/>
            <person name="Wong-Bajracharya J."/>
            <person name="Merenyi Z."/>
            <person name="Ke H.-M."/>
            <person name="Monk M."/>
            <person name="Kocsube S."/>
            <person name="Drula E."/>
            <person name="Lipzen A."/>
            <person name="Balint B."/>
            <person name="Henrissat B."/>
            <person name="Andreopoulos B."/>
            <person name="Martin F.M."/>
            <person name="Harder C.B."/>
            <person name="Rigling D."/>
            <person name="Ford K.L."/>
            <person name="Foster G.D."/>
            <person name="Pangilinan J."/>
            <person name="Papanicolaou A."/>
            <person name="Barry K."/>
            <person name="LaButti K."/>
            <person name="Viragh M."/>
            <person name="Koriabine M."/>
            <person name="Yan M."/>
            <person name="Riley R."/>
            <person name="Champramary S."/>
            <person name="Plett K.L."/>
            <person name="Tsai I.J."/>
            <person name="Slot J."/>
            <person name="Sipos G."/>
            <person name="Plett J."/>
            <person name="Nagy L.G."/>
            <person name="Grigoriev I.V."/>
        </authorList>
    </citation>
    <scope>NUCLEOTIDE SEQUENCE</scope>
    <source>
        <strain evidence="3">ICMP 16352</strain>
    </source>
</reference>
<protein>
    <recommendedName>
        <fullName evidence="2">AAA-ATPase-like domain-containing protein</fullName>
    </recommendedName>
</protein>
<comment type="caution">
    <text evidence="3">The sequence shown here is derived from an EMBL/GenBank/DDBJ whole genome shotgun (WGS) entry which is preliminary data.</text>
</comment>
<gene>
    <name evidence="3" type="ORF">IW261DRAFT_1573640</name>
</gene>
<evidence type="ECO:0000256" key="1">
    <source>
        <dbReference type="SAM" id="MobiDB-lite"/>
    </source>
</evidence>
<feature type="compositionally biased region" description="Basic and acidic residues" evidence="1">
    <location>
        <begin position="74"/>
        <end position="83"/>
    </location>
</feature>
<evidence type="ECO:0000259" key="2">
    <source>
        <dbReference type="Pfam" id="PF09820"/>
    </source>
</evidence>
<dbReference type="InterPro" id="IPR018631">
    <property type="entry name" value="AAA-ATPase-like_dom"/>
</dbReference>
<keyword evidence="4" id="KW-1185">Reference proteome</keyword>
<feature type="region of interest" description="Disordered" evidence="1">
    <location>
        <begin position="58"/>
        <end position="83"/>
    </location>
</feature>
<dbReference type="PANTHER" id="PTHR34825:SF1">
    <property type="entry name" value="AAA-ATPASE-LIKE DOMAIN-CONTAINING PROTEIN"/>
    <property type="match status" value="1"/>
</dbReference>
<dbReference type="Pfam" id="PF09820">
    <property type="entry name" value="AAA-ATPase_like"/>
    <property type="match status" value="1"/>
</dbReference>
<dbReference type="Proteomes" id="UP001175227">
    <property type="component" value="Unassembled WGS sequence"/>
</dbReference>
<evidence type="ECO:0000313" key="3">
    <source>
        <dbReference type="EMBL" id="KAK0468653.1"/>
    </source>
</evidence>
<dbReference type="EMBL" id="JAUEPR010000069">
    <property type="protein sequence ID" value="KAK0468653.1"/>
    <property type="molecule type" value="Genomic_DNA"/>
</dbReference>
<sequence>MSFDVECVLPCDFWPSYRAVCRGNTFRDLFEAAKDVHDNECYCQLPLGDHAWVMTEKMSHPSVGRPEAPPAGSRRVDIDEEVSKLSTEGRATVAWFFDGEDSDGDARSEGTSSDTIFSTSPASPSSPATPEGSEGSCSSPVKLGQGIFRTDCNESTLPSCSLTSYQDVVSSPGVVWVDRTSCLVRLDKTANFDSRLLLVYRPAGFGKTSFLAMAEFFHDVKYRDSPVSRSALSSTWIGDYCVAHKCEALFHADLVLTFDLAMTRVTDFERSLVEHLNTVLKQFLIKYQQELKFPPENMAYYVYDDGVSSLAAVLGLVALTQRWRVFVCIDNYNAPSLAAKDTTEIDRCLQRFLVGPLSHYLDDLHSGLIMGTGDVPDFSMSTYHQLPSVWASVAHDLTEDEMMERTFGFTPYEVHELAREFKVQGVESRLEARSFGSDLDKSYSMRDVWDEIRRQCQERETGDVKVI</sequence>